<reference evidence="1" key="1">
    <citation type="submission" date="2018-06" db="EMBL/GenBank/DDBJ databases">
        <authorList>
            <person name="Zhirakovskaya E."/>
        </authorList>
    </citation>
    <scope>NUCLEOTIDE SEQUENCE</scope>
</reference>
<accession>A0A3B0ZE10</accession>
<dbReference type="AlphaFoldDB" id="A0A3B0ZE10"/>
<evidence type="ECO:0000313" key="1">
    <source>
        <dbReference type="EMBL" id="VAW91668.1"/>
    </source>
</evidence>
<protein>
    <recommendedName>
        <fullName evidence="2">DUF2173 family protein</fullName>
    </recommendedName>
</protein>
<dbReference type="EMBL" id="UOFT01000012">
    <property type="protein sequence ID" value="VAW91668.1"/>
    <property type="molecule type" value="Genomic_DNA"/>
</dbReference>
<dbReference type="Pfam" id="PF09941">
    <property type="entry name" value="DUF2173"/>
    <property type="match status" value="1"/>
</dbReference>
<name>A0A3B0ZE10_9ZZZZ</name>
<sequence length="112" mass="12040">MPSLESLIALNGVEAAFKFSLKGELDGFKAKEGSELTESVLDLLSHLCVANMSIATMQARGWETMTGMKGFYPIKGFTLVGFAWTAITNDDFGVVMLNESVDYEAAYAALGS</sequence>
<organism evidence="1">
    <name type="scientific">hydrothermal vent metagenome</name>
    <dbReference type="NCBI Taxonomy" id="652676"/>
    <lineage>
        <taxon>unclassified sequences</taxon>
        <taxon>metagenomes</taxon>
        <taxon>ecological metagenomes</taxon>
    </lineage>
</organism>
<proteinExistence type="predicted"/>
<dbReference type="InterPro" id="IPR018685">
    <property type="entry name" value="DUF2173"/>
</dbReference>
<evidence type="ECO:0008006" key="2">
    <source>
        <dbReference type="Google" id="ProtNLM"/>
    </source>
</evidence>
<gene>
    <name evidence="1" type="ORF">MNBD_GAMMA23-1611</name>
</gene>